<dbReference type="GO" id="GO:0009360">
    <property type="term" value="C:DNA polymerase III complex"/>
    <property type="evidence" value="ECO:0007669"/>
    <property type="project" value="TreeGrafter"/>
</dbReference>
<dbReference type="AlphaFoldDB" id="H2J714"/>
<evidence type="ECO:0000256" key="3">
    <source>
        <dbReference type="ARBA" id="ARBA00022705"/>
    </source>
</evidence>
<dbReference type="GO" id="GO:0003887">
    <property type="term" value="F:DNA-directed DNA polymerase activity"/>
    <property type="evidence" value="ECO:0007669"/>
    <property type="project" value="UniProtKB-KW"/>
</dbReference>
<dbReference type="PANTHER" id="PTHR34388">
    <property type="entry name" value="DNA POLYMERASE III SUBUNIT DELTA"/>
    <property type="match status" value="1"/>
</dbReference>
<dbReference type="Proteomes" id="UP000007161">
    <property type="component" value="Chromosome"/>
</dbReference>
<evidence type="ECO:0000313" key="5">
    <source>
        <dbReference type="EMBL" id="AEX86384.1"/>
    </source>
</evidence>
<protein>
    <submittedName>
        <fullName evidence="5">DNA polymerase III, delta subunit</fullName>
    </submittedName>
</protein>
<dbReference type="InterPro" id="IPR005790">
    <property type="entry name" value="DNA_polIII_delta"/>
</dbReference>
<gene>
    <name evidence="5" type="ordered locus">Marpi_2008</name>
</gene>
<keyword evidence="2" id="KW-0548">Nucleotidyltransferase</keyword>
<organism evidence="5 6">
    <name type="scientific">Marinitoga piezophila (strain DSM 14283 / JCM 11233 / KA3)</name>
    <dbReference type="NCBI Taxonomy" id="443254"/>
    <lineage>
        <taxon>Bacteria</taxon>
        <taxon>Thermotogati</taxon>
        <taxon>Thermotogota</taxon>
        <taxon>Thermotogae</taxon>
        <taxon>Petrotogales</taxon>
        <taxon>Petrotogaceae</taxon>
        <taxon>Marinitoga</taxon>
    </lineage>
</organism>
<evidence type="ECO:0000256" key="2">
    <source>
        <dbReference type="ARBA" id="ARBA00022695"/>
    </source>
</evidence>
<dbReference type="OrthoDB" id="41758at2"/>
<keyword evidence="4" id="KW-0239">DNA-directed DNA polymerase</keyword>
<reference evidence="5 6" key="1">
    <citation type="journal article" date="2012" name="J. Bacteriol.">
        <title>Complete Genome Sequence of the Thermophilic, Piezophilic, Heterotrophic Bacterium Marinitoga piezophila KA3.</title>
        <authorList>
            <person name="Lucas S."/>
            <person name="Han J."/>
            <person name="Lapidus A."/>
            <person name="Cheng J.F."/>
            <person name="Goodwin L.A."/>
            <person name="Pitluck S."/>
            <person name="Peters L."/>
            <person name="Mikhailova N."/>
            <person name="Teshima H."/>
            <person name="Detter J.C."/>
            <person name="Han C."/>
            <person name="Tapia R."/>
            <person name="Land M."/>
            <person name="Hauser L."/>
            <person name="Kyrpides N.C."/>
            <person name="Ivanova N."/>
            <person name="Pagani I."/>
            <person name="Vannier P."/>
            <person name="Oger P."/>
            <person name="Bartlett D.H."/>
            <person name="Noll K.M."/>
            <person name="Woyke T."/>
            <person name="Jebbar M."/>
        </authorList>
    </citation>
    <scope>NUCLEOTIDE SEQUENCE [LARGE SCALE GENOMIC DNA]</scope>
    <source>
        <strain evidence="6">DSM 14283 / JCM 11233 / KA3</strain>
    </source>
</reference>
<dbReference type="EMBL" id="CP003257">
    <property type="protein sequence ID" value="AEX86384.1"/>
    <property type="molecule type" value="Genomic_DNA"/>
</dbReference>
<dbReference type="KEGG" id="mpz:Marpi_2008"/>
<dbReference type="GO" id="GO:0006261">
    <property type="term" value="P:DNA-templated DNA replication"/>
    <property type="evidence" value="ECO:0007669"/>
    <property type="project" value="TreeGrafter"/>
</dbReference>
<keyword evidence="6" id="KW-1185">Reference proteome</keyword>
<dbReference type="eggNOG" id="COG1466">
    <property type="taxonomic scope" value="Bacteria"/>
</dbReference>
<sequence>MRRILIYGDSEIKKSIEIKNYLIEDAEVVKIDNSVQDAVEILKHNLFSNSLFGGKKVLIINNIDKFKKKEFTEITKLLSQVSSESIENIIITASSKVKVEVEEKKECNLPKPWEEDKWIEFIKELAEDLKCKFENDETIKYILDIYGYTDTILYEEMKKISIYSEGIITKEAINEIGFAAVNVNFEEFAYMLSTKRCDEVINMAKNFSQMHDFNIVSFISYIFRYFFDLYRVIINIEPKKRFSWPEVQKISQISGVNKMRVKKFLGVKFKNETQFYANHSVLYTKKDIMDIIIKLEEMDRKAKLGEKQEILIFDLISYICG</sequence>
<dbReference type="GO" id="GO:0003677">
    <property type="term" value="F:DNA binding"/>
    <property type="evidence" value="ECO:0007669"/>
    <property type="project" value="InterPro"/>
</dbReference>
<evidence type="ECO:0000256" key="1">
    <source>
        <dbReference type="ARBA" id="ARBA00022679"/>
    </source>
</evidence>
<name>H2J714_MARPK</name>
<dbReference type="HOGENOM" id="CLU_888159_0_0_0"/>
<accession>H2J714</accession>
<keyword evidence="1" id="KW-0808">Transferase</keyword>
<keyword evidence="3" id="KW-0235">DNA replication</keyword>
<evidence type="ECO:0000313" key="6">
    <source>
        <dbReference type="Proteomes" id="UP000007161"/>
    </source>
</evidence>
<proteinExistence type="predicted"/>
<dbReference type="RefSeq" id="WP_014297454.1">
    <property type="nucleotide sequence ID" value="NC_016751.1"/>
</dbReference>
<dbReference type="PANTHER" id="PTHR34388:SF1">
    <property type="entry name" value="DNA POLYMERASE III SUBUNIT DELTA"/>
    <property type="match status" value="1"/>
</dbReference>
<reference evidence="6" key="2">
    <citation type="submission" date="2012-01" db="EMBL/GenBank/DDBJ databases">
        <title>Complete sequence of chromosome of Marinitoga piezophila KA3.</title>
        <authorList>
            <person name="Lucas S."/>
            <person name="Han J."/>
            <person name="Lapidus A."/>
            <person name="Cheng J.-F."/>
            <person name="Goodwin L."/>
            <person name="Pitluck S."/>
            <person name="Peters L."/>
            <person name="Mikhailova N."/>
            <person name="Teshima H."/>
            <person name="Detter J.C."/>
            <person name="Han C."/>
            <person name="Tapia R."/>
            <person name="Land M."/>
            <person name="Hauser L."/>
            <person name="Kyrpides N."/>
            <person name="Ivanova N."/>
            <person name="Pagani I."/>
            <person name="Jebbar M."/>
            <person name="Vannier P."/>
            <person name="Oger P."/>
            <person name="Cario A."/>
            <person name="Bartlett D."/>
            <person name="Noll K.M."/>
            <person name="Woyke T."/>
        </authorList>
    </citation>
    <scope>NUCLEOTIDE SEQUENCE [LARGE SCALE GENOMIC DNA]</scope>
    <source>
        <strain evidence="6">DSM 14283 / JCM 11233 / KA3</strain>
    </source>
</reference>
<evidence type="ECO:0000256" key="4">
    <source>
        <dbReference type="ARBA" id="ARBA00022932"/>
    </source>
</evidence>
<dbReference type="STRING" id="443254.Marpi_2008"/>